<keyword evidence="1" id="KW-0732">Signal</keyword>
<dbReference type="RefSeq" id="WP_368846567.1">
    <property type="nucleotide sequence ID" value="NZ_CP194411.1"/>
</dbReference>
<organism evidence="2 3">
    <name type="scientific">Selenomonas sputigena</name>
    <dbReference type="NCBI Taxonomy" id="69823"/>
    <lineage>
        <taxon>Bacteria</taxon>
        <taxon>Bacillati</taxon>
        <taxon>Bacillota</taxon>
        <taxon>Negativicutes</taxon>
        <taxon>Selenomonadales</taxon>
        <taxon>Selenomonadaceae</taxon>
        <taxon>Selenomonas</taxon>
    </lineage>
</organism>
<reference evidence="2 3" key="1">
    <citation type="submission" date="2023-04" db="EMBL/GenBank/DDBJ databases">
        <title>Genome Sequence of Selenomonas sputigena ATCC 33150.</title>
        <authorList>
            <person name="Miller D.P."/>
            <person name="Anvari S."/>
            <person name="Polson S.W."/>
            <person name="Macdonald M."/>
            <person name="Mcdowell J.V."/>
        </authorList>
    </citation>
    <scope>NUCLEOTIDE SEQUENCE [LARGE SCALE GENOMIC DNA]</scope>
    <source>
        <strain evidence="2 3">ATCC 33150</strain>
    </source>
</reference>
<evidence type="ECO:0008006" key="4">
    <source>
        <dbReference type="Google" id="ProtNLM"/>
    </source>
</evidence>
<comment type="caution">
    <text evidence="2">The sequence shown here is derived from an EMBL/GenBank/DDBJ whole genome shotgun (WGS) entry which is preliminary data.</text>
</comment>
<evidence type="ECO:0000313" key="3">
    <source>
        <dbReference type="Proteomes" id="UP001559623"/>
    </source>
</evidence>
<protein>
    <recommendedName>
        <fullName evidence="4">Lipoprotein</fullName>
    </recommendedName>
</protein>
<gene>
    <name evidence="2" type="ORF">QCO44_04200</name>
</gene>
<dbReference type="Proteomes" id="UP001559623">
    <property type="component" value="Unassembled WGS sequence"/>
</dbReference>
<keyword evidence="3" id="KW-1185">Reference proteome</keyword>
<proteinExistence type="predicted"/>
<name>A0ABV3X5F5_9FIRM</name>
<accession>A0ABV3X5F5</accession>
<sequence>MKRKVFSLLLSLLCALCFLNCATKTQTAEGAEPEYVPLVDGLHCEDFLDKINDALISIGSPGLDGGKTSSKWDTPDQRNGEFYILLPKGTYAFIWIKNNDVYKVGTVYNVGDAEAKKEAVDFIMASYIVTGLTYDEGKTLLNMMQPLNNVKNMVGSQGTVTRLGRVVRTTRFVDDEHPERENMMMFTIRP</sequence>
<evidence type="ECO:0000313" key="2">
    <source>
        <dbReference type="EMBL" id="MEX5284847.1"/>
    </source>
</evidence>
<feature type="chain" id="PRO_5046711452" description="Lipoprotein" evidence="1">
    <location>
        <begin position="28"/>
        <end position="190"/>
    </location>
</feature>
<dbReference type="EMBL" id="JARVLH010000002">
    <property type="protein sequence ID" value="MEX5284847.1"/>
    <property type="molecule type" value="Genomic_DNA"/>
</dbReference>
<feature type="signal peptide" evidence="1">
    <location>
        <begin position="1"/>
        <end position="27"/>
    </location>
</feature>
<evidence type="ECO:0000256" key="1">
    <source>
        <dbReference type="SAM" id="SignalP"/>
    </source>
</evidence>